<sequence length="338" mass="37521">VNQLRVATLLFTTLCIGCQPSTRPAQIAPQADSLSFEFALIGDNPYPPEHVPKFERLIEDVNGHKNLQWVLHVGDIRSTAQSPCSDKIIQGRFNLYQGFDAPFIFTPGDNDWFDCGTTLAGGFDEVERLSFLRATFYPEPTQTTGGRTLTVETQAADPQFPAMVENALWEHHGIVFATIHLIVLTGNESTELIKMQSELMDAALVWIDRAFERAKALNSPGLFLAMQADPWVVSGNPPVVNLLCEGCQAPRPGLERLYGPLAKATIAFGHPVVLATGDTHIFRVDKPLREPETGRVVNNFTRVEAFGFPSVHWAHVTVSLDEREVFTIRQRVIDSNIN</sequence>
<feature type="non-terminal residue" evidence="1">
    <location>
        <position position="1"/>
    </location>
</feature>
<protein>
    <recommendedName>
        <fullName evidence="2">Calcineurin-like phosphoesterase domain-containing protein</fullName>
    </recommendedName>
</protein>
<dbReference type="SUPFAM" id="SSF56300">
    <property type="entry name" value="Metallo-dependent phosphatases"/>
    <property type="match status" value="1"/>
</dbReference>
<reference evidence="1" key="1">
    <citation type="submission" date="2018-05" db="EMBL/GenBank/DDBJ databases">
        <authorList>
            <person name="Lanie J.A."/>
            <person name="Ng W.-L."/>
            <person name="Kazmierczak K.M."/>
            <person name="Andrzejewski T.M."/>
            <person name="Davidsen T.M."/>
            <person name="Wayne K.J."/>
            <person name="Tettelin H."/>
            <person name="Glass J.I."/>
            <person name="Rusch D."/>
            <person name="Podicherti R."/>
            <person name="Tsui H.-C.T."/>
            <person name="Winkler M.E."/>
        </authorList>
    </citation>
    <scope>NUCLEOTIDE SEQUENCE</scope>
</reference>
<evidence type="ECO:0008006" key="2">
    <source>
        <dbReference type="Google" id="ProtNLM"/>
    </source>
</evidence>
<organism evidence="1">
    <name type="scientific">marine metagenome</name>
    <dbReference type="NCBI Taxonomy" id="408172"/>
    <lineage>
        <taxon>unclassified sequences</taxon>
        <taxon>metagenomes</taxon>
        <taxon>ecological metagenomes</taxon>
    </lineage>
</organism>
<evidence type="ECO:0000313" key="1">
    <source>
        <dbReference type="EMBL" id="SUZ54304.1"/>
    </source>
</evidence>
<accession>A0A381NJK6</accession>
<dbReference type="EMBL" id="UINC01000379">
    <property type="protein sequence ID" value="SUZ54304.1"/>
    <property type="molecule type" value="Genomic_DNA"/>
</dbReference>
<dbReference type="InterPro" id="IPR029052">
    <property type="entry name" value="Metallo-depent_PP-like"/>
</dbReference>
<name>A0A381NJK6_9ZZZZ</name>
<proteinExistence type="predicted"/>
<gene>
    <name evidence="1" type="ORF">METZ01_LOCUS7158</name>
</gene>
<dbReference type="AlphaFoldDB" id="A0A381NJK6"/>